<keyword evidence="2" id="KW-1185">Reference proteome</keyword>
<proteinExistence type="predicted"/>
<protein>
    <submittedName>
        <fullName evidence="1">Uncharacterized protein</fullName>
    </submittedName>
</protein>
<evidence type="ECO:0000313" key="1">
    <source>
        <dbReference type="EMBL" id="SFQ67988.1"/>
    </source>
</evidence>
<dbReference type="RefSeq" id="WP_061805416.1">
    <property type="nucleotide sequence ID" value="NZ_FOXX01000006.1"/>
</dbReference>
<name>A0A1I6AGZ0_9BACI</name>
<accession>A0A1I6AGZ0</accession>
<organism evidence="1 2">
    <name type="scientific">Priestia endophytica DSM 13796</name>
    <dbReference type="NCBI Taxonomy" id="1121089"/>
    <lineage>
        <taxon>Bacteria</taxon>
        <taxon>Bacillati</taxon>
        <taxon>Bacillota</taxon>
        <taxon>Bacilli</taxon>
        <taxon>Bacillales</taxon>
        <taxon>Bacillaceae</taxon>
        <taxon>Priestia</taxon>
    </lineage>
</organism>
<dbReference type="GeneID" id="93711373"/>
<reference evidence="1 2" key="1">
    <citation type="submission" date="2016-10" db="EMBL/GenBank/DDBJ databases">
        <authorList>
            <person name="Varghese N."/>
            <person name="Submissions S."/>
        </authorList>
    </citation>
    <scope>NUCLEOTIDE SEQUENCE [LARGE SCALE GENOMIC DNA]</scope>
    <source>
        <strain evidence="1 2">DSM 13796</strain>
    </source>
</reference>
<sequence length="62" mass="7013">MKRKIKISGTGAYLPEMVVDAEEMDELIGDIIIFIVLLFLTQKENPFTKSVSSLFLIHEKGD</sequence>
<evidence type="ECO:0000313" key="2">
    <source>
        <dbReference type="Proteomes" id="UP000182762"/>
    </source>
</evidence>
<gene>
    <name evidence="1" type="ORF">SAMN02745910_02737</name>
</gene>
<dbReference type="EMBL" id="FOXX01000006">
    <property type="protein sequence ID" value="SFQ67988.1"/>
    <property type="molecule type" value="Genomic_DNA"/>
</dbReference>
<comment type="caution">
    <text evidence="1">The sequence shown here is derived from an EMBL/GenBank/DDBJ whole genome shotgun (WGS) entry which is preliminary data.</text>
</comment>
<dbReference type="Proteomes" id="UP000182762">
    <property type="component" value="Unassembled WGS sequence"/>
</dbReference>